<dbReference type="Proteomes" id="UP001596106">
    <property type="component" value="Unassembled WGS sequence"/>
</dbReference>
<feature type="domain" description="Carbohydrate kinase PfkB" evidence="3">
    <location>
        <begin position="14"/>
        <end position="274"/>
    </location>
</feature>
<dbReference type="PANTHER" id="PTHR10584">
    <property type="entry name" value="SUGAR KINASE"/>
    <property type="match status" value="1"/>
</dbReference>
<dbReference type="Pfam" id="PF00294">
    <property type="entry name" value="PfkB"/>
    <property type="match status" value="1"/>
</dbReference>
<dbReference type="PANTHER" id="PTHR10584:SF166">
    <property type="entry name" value="RIBOKINASE"/>
    <property type="match status" value="1"/>
</dbReference>
<protein>
    <submittedName>
        <fullName evidence="4">PfkB family carbohydrate kinase</fullName>
    </submittedName>
</protein>
<dbReference type="RefSeq" id="WP_379850844.1">
    <property type="nucleotide sequence ID" value="NZ_JBHSMA010000016.1"/>
</dbReference>
<keyword evidence="1" id="KW-0808">Transferase</keyword>
<organism evidence="4 5">
    <name type="scientific">Larkinella bovis</name>
    <dbReference type="NCBI Taxonomy" id="683041"/>
    <lineage>
        <taxon>Bacteria</taxon>
        <taxon>Pseudomonadati</taxon>
        <taxon>Bacteroidota</taxon>
        <taxon>Cytophagia</taxon>
        <taxon>Cytophagales</taxon>
        <taxon>Spirosomataceae</taxon>
        <taxon>Larkinella</taxon>
    </lineage>
</organism>
<accession>A0ABW0IKI8</accession>
<proteinExistence type="predicted"/>
<evidence type="ECO:0000259" key="3">
    <source>
        <dbReference type="Pfam" id="PF00294"/>
    </source>
</evidence>
<dbReference type="SUPFAM" id="SSF53613">
    <property type="entry name" value="Ribokinase-like"/>
    <property type="match status" value="1"/>
</dbReference>
<evidence type="ECO:0000256" key="2">
    <source>
        <dbReference type="ARBA" id="ARBA00022777"/>
    </source>
</evidence>
<dbReference type="EMBL" id="JBHSMA010000016">
    <property type="protein sequence ID" value="MFC5412880.1"/>
    <property type="molecule type" value="Genomic_DNA"/>
</dbReference>
<gene>
    <name evidence="4" type="ORF">ACFPMF_26385</name>
</gene>
<evidence type="ECO:0000313" key="4">
    <source>
        <dbReference type="EMBL" id="MFC5412880.1"/>
    </source>
</evidence>
<keyword evidence="5" id="KW-1185">Reference proteome</keyword>
<dbReference type="InterPro" id="IPR029056">
    <property type="entry name" value="Ribokinase-like"/>
</dbReference>
<evidence type="ECO:0000256" key="1">
    <source>
        <dbReference type="ARBA" id="ARBA00022679"/>
    </source>
</evidence>
<keyword evidence="2 4" id="KW-0418">Kinase</keyword>
<comment type="caution">
    <text evidence="4">The sequence shown here is derived from an EMBL/GenBank/DDBJ whole genome shotgun (WGS) entry which is preliminary data.</text>
</comment>
<dbReference type="GO" id="GO:0016301">
    <property type="term" value="F:kinase activity"/>
    <property type="evidence" value="ECO:0007669"/>
    <property type="project" value="UniProtKB-KW"/>
</dbReference>
<evidence type="ECO:0000313" key="5">
    <source>
        <dbReference type="Proteomes" id="UP001596106"/>
    </source>
</evidence>
<name>A0ABW0IKI8_9BACT</name>
<dbReference type="InterPro" id="IPR011611">
    <property type="entry name" value="PfkB_dom"/>
</dbReference>
<reference evidence="5" key="1">
    <citation type="journal article" date="2019" name="Int. J. Syst. Evol. Microbiol.">
        <title>The Global Catalogue of Microorganisms (GCM) 10K type strain sequencing project: providing services to taxonomists for standard genome sequencing and annotation.</title>
        <authorList>
            <consortium name="The Broad Institute Genomics Platform"/>
            <consortium name="The Broad Institute Genome Sequencing Center for Infectious Disease"/>
            <person name="Wu L."/>
            <person name="Ma J."/>
        </authorList>
    </citation>
    <scope>NUCLEOTIDE SEQUENCE [LARGE SCALE GENOMIC DNA]</scope>
    <source>
        <strain evidence="5">CCUG 55250</strain>
    </source>
</reference>
<sequence length="306" mass="33727">MYDICTIGHITLDKVVTGQSVTYMPGGTAFYFTKALRQFEVRYKLITALAVEQQAVVDDIRRDGMDVDVLPSEHTVFFENIYSLDQDYREQNVHHTAAPFGLEEMPAVDARIYHLGPLLADDISVELLKALAQKGLVSLDAQGYLRYVSNKKVLYRDWIDKREALPHVAILKANEHEMEVMTGLDDPYAGARYLADLGVREVIITLGSKGSIVYTGNEFYSIPAFEPTAVVDATGCGDTYMAGYLWKKIKGASVQEAGEFGAAMATLKIESSGPFSGAAETVNDVLKKRRAGNSKNKMASTVSTFQ</sequence>
<dbReference type="Gene3D" id="3.40.1190.20">
    <property type="match status" value="1"/>
</dbReference>